<dbReference type="InterPro" id="IPR011990">
    <property type="entry name" value="TPR-like_helical_dom_sf"/>
</dbReference>
<feature type="repeat" description="PPR" evidence="3">
    <location>
        <begin position="363"/>
        <end position="397"/>
    </location>
</feature>
<dbReference type="InterPro" id="IPR002885">
    <property type="entry name" value="PPR_rpt"/>
</dbReference>
<keyword evidence="5" id="KW-1185">Reference proteome</keyword>
<dbReference type="Pfam" id="PF01535">
    <property type="entry name" value="PPR"/>
    <property type="match status" value="3"/>
</dbReference>
<dbReference type="AlphaFoldDB" id="A0AAN7GN69"/>
<protein>
    <recommendedName>
        <fullName evidence="6">Pentatricopeptide repeat-containing protein</fullName>
    </recommendedName>
</protein>
<comment type="caution">
    <text evidence="4">The sequence shown here is derived from an EMBL/GenBank/DDBJ whole genome shotgun (WGS) entry which is preliminary data.</text>
</comment>
<evidence type="ECO:0000256" key="2">
    <source>
        <dbReference type="ARBA" id="ARBA00022737"/>
    </source>
</evidence>
<feature type="repeat" description="PPR" evidence="3">
    <location>
        <begin position="503"/>
        <end position="537"/>
    </location>
</feature>
<evidence type="ECO:0008006" key="6">
    <source>
        <dbReference type="Google" id="ProtNLM"/>
    </source>
</evidence>
<dbReference type="PROSITE" id="PS51375">
    <property type="entry name" value="PPR"/>
    <property type="match status" value="7"/>
</dbReference>
<dbReference type="Gene3D" id="1.25.40.10">
    <property type="entry name" value="Tetratricopeptide repeat domain"/>
    <property type="match status" value="5"/>
</dbReference>
<feature type="repeat" description="PPR" evidence="3">
    <location>
        <begin position="468"/>
        <end position="502"/>
    </location>
</feature>
<dbReference type="GO" id="GO:0003729">
    <property type="term" value="F:mRNA binding"/>
    <property type="evidence" value="ECO:0007669"/>
    <property type="project" value="TreeGrafter"/>
</dbReference>
<feature type="repeat" description="PPR" evidence="3">
    <location>
        <begin position="328"/>
        <end position="362"/>
    </location>
</feature>
<name>A0AAN7GN69_9MYRT</name>
<dbReference type="PANTHER" id="PTHR47938">
    <property type="entry name" value="RESPIRATORY COMPLEX I CHAPERONE (CIA84), PUTATIVE (AFU_ORTHOLOGUE AFUA_2G06020)-RELATED"/>
    <property type="match status" value="1"/>
</dbReference>
<organism evidence="4 5">
    <name type="scientific">Trapa incisa</name>
    <dbReference type="NCBI Taxonomy" id="236973"/>
    <lineage>
        <taxon>Eukaryota</taxon>
        <taxon>Viridiplantae</taxon>
        <taxon>Streptophyta</taxon>
        <taxon>Embryophyta</taxon>
        <taxon>Tracheophyta</taxon>
        <taxon>Spermatophyta</taxon>
        <taxon>Magnoliopsida</taxon>
        <taxon>eudicotyledons</taxon>
        <taxon>Gunneridae</taxon>
        <taxon>Pentapetalae</taxon>
        <taxon>rosids</taxon>
        <taxon>malvids</taxon>
        <taxon>Myrtales</taxon>
        <taxon>Lythraceae</taxon>
        <taxon>Trapa</taxon>
    </lineage>
</organism>
<dbReference type="Pfam" id="PF13041">
    <property type="entry name" value="PPR_2"/>
    <property type="match status" value="2"/>
</dbReference>
<sequence length="555" mass="62466">MLEFPPPEMALKRGHSYHLVSLPPPETVPRNVKTKAHIYDVSPLPNDAKFRHISASPAGGREGPALAMTLKKLMPPRPRPCPVKNPRLLQPSPAAEIPPPLPHLTNLPSLPPLPTLTLSTSRHSSQLTAFLSAHLCLPLTPAALLRFLKSKLHYHPRFTLYDFHIFNWASKLDSFRHDHSTFEWMVRTLSVSNRLDDLSFLLQFMSSNPCPCSDGIFSCPRVEPIFRFAIDSYCRAGRLKDAEDAFSAMRKSIDGRPSIGSYNSFIHGLIKSGELGKALSIYDRMVRDRVKPDVVTFNILISGYCQSSKFDTALEMFREMKDKGCVPNVISFNTLIRGFFRMRKFKEGIAMAYEMVELGCQFSSVTCEILVDGLCREGEVDHATELLLDFARKGALPTGYDYFHLVEKLCSSGSAPRALETVNELWERGNCPSLIACTTLIEGLRKARKRKEALGLMEKMLEEAIVPDTVTFNCLLEDLCEVGKTVQAEKLRLLAQSKGLEADEVTYRILVYGCIRDKRRKEGQILVDEMLDKGFIPDLMTYNRFMEGLSKISSL</sequence>
<dbReference type="Proteomes" id="UP001345219">
    <property type="component" value="Chromosome 21"/>
</dbReference>
<keyword evidence="2" id="KW-0677">Repeat</keyword>
<dbReference type="PANTHER" id="PTHR47938:SF49">
    <property type="entry name" value="(WILD MALAYSIAN BANANA) HYPOTHETICAL PROTEIN"/>
    <property type="match status" value="1"/>
</dbReference>
<evidence type="ECO:0000256" key="3">
    <source>
        <dbReference type="PROSITE-ProRule" id="PRU00708"/>
    </source>
</evidence>
<feature type="repeat" description="PPR" evidence="3">
    <location>
        <begin position="258"/>
        <end position="292"/>
    </location>
</feature>
<reference evidence="4 5" key="1">
    <citation type="journal article" date="2023" name="Hortic Res">
        <title>Pangenome of water caltrop reveals structural variations and asymmetric subgenome divergence after allopolyploidization.</title>
        <authorList>
            <person name="Zhang X."/>
            <person name="Chen Y."/>
            <person name="Wang L."/>
            <person name="Yuan Y."/>
            <person name="Fang M."/>
            <person name="Shi L."/>
            <person name="Lu R."/>
            <person name="Comes H.P."/>
            <person name="Ma Y."/>
            <person name="Chen Y."/>
            <person name="Huang G."/>
            <person name="Zhou Y."/>
            <person name="Zheng Z."/>
            <person name="Qiu Y."/>
        </authorList>
    </citation>
    <scope>NUCLEOTIDE SEQUENCE [LARGE SCALE GENOMIC DNA]</scope>
    <source>
        <tissue evidence="4">Roots</tissue>
    </source>
</reference>
<proteinExistence type="inferred from homology"/>
<dbReference type="EMBL" id="JAXIOK010000018">
    <property type="protein sequence ID" value="KAK4749921.1"/>
    <property type="molecule type" value="Genomic_DNA"/>
</dbReference>
<dbReference type="Pfam" id="PF12854">
    <property type="entry name" value="PPR_1"/>
    <property type="match status" value="1"/>
</dbReference>
<evidence type="ECO:0000256" key="1">
    <source>
        <dbReference type="ARBA" id="ARBA00007626"/>
    </source>
</evidence>
<feature type="repeat" description="PPR" evidence="3">
    <location>
        <begin position="293"/>
        <end position="327"/>
    </location>
</feature>
<evidence type="ECO:0000313" key="4">
    <source>
        <dbReference type="EMBL" id="KAK4749921.1"/>
    </source>
</evidence>
<accession>A0AAN7GN69</accession>
<dbReference type="NCBIfam" id="TIGR00756">
    <property type="entry name" value="PPR"/>
    <property type="match status" value="6"/>
</dbReference>
<evidence type="ECO:0000313" key="5">
    <source>
        <dbReference type="Proteomes" id="UP001345219"/>
    </source>
</evidence>
<comment type="similarity">
    <text evidence="1">Belongs to the PPR family. P subfamily.</text>
</comment>
<feature type="repeat" description="PPR" evidence="3">
    <location>
        <begin position="433"/>
        <end position="467"/>
    </location>
</feature>
<gene>
    <name evidence="4" type="ORF">SAY87_027370</name>
</gene>